<accession>W6U7K0</accession>
<evidence type="ECO:0000256" key="1">
    <source>
        <dbReference type="SAM" id="MobiDB-lite"/>
    </source>
</evidence>
<dbReference type="EMBL" id="APAU02000091">
    <property type="protein sequence ID" value="EUB57213.1"/>
    <property type="molecule type" value="Genomic_DNA"/>
</dbReference>
<name>W6U7K0_ECHGR</name>
<comment type="caution">
    <text evidence="2">The sequence shown here is derived from an EMBL/GenBank/DDBJ whole genome shotgun (WGS) entry which is preliminary data.</text>
</comment>
<dbReference type="Proteomes" id="UP000019149">
    <property type="component" value="Unassembled WGS sequence"/>
</dbReference>
<reference evidence="2 3" key="1">
    <citation type="journal article" date="2013" name="Nat. Genet.">
        <title>The genome of the hydatid tapeworm Echinococcus granulosus.</title>
        <authorList>
            <person name="Zheng H."/>
            <person name="Zhang W."/>
            <person name="Zhang L."/>
            <person name="Zhang Z."/>
            <person name="Li J."/>
            <person name="Lu G."/>
            <person name="Zhu Y."/>
            <person name="Wang Y."/>
            <person name="Huang Y."/>
            <person name="Liu J."/>
            <person name="Kang H."/>
            <person name="Chen J."/>
            <person name="Wang L."/>
            <person name="Chen A."/>
            <person name="Yu S."/>
            <person name="Gao Z."/>
            <person name="Jin L."/>
            <person name="Gu W."/>
            <person name="Wang Z."/>
            <person name="Zhao L."/>
            <person name="Shi B."/>
            <person name="Wen H."/>
            <person name="Lin R."/>
            <person name="Jones M.K."/>
            <person name="Brejova B."/>
            <person name="Vinar T."/>
            <person name="Zhao G."/>
            <person name="McManus D.P."/>
            <person name="Chen Z."/>
            <person name="Zhou Y."/>
            <person name="Wang S."/>
        </authorList>
    </citation>
    <scope>NUCLEOTIDE SEQUENCE [LARGE SCALE GENOMIC DNA]</scope>
</reference>
<evidence type="ECO:0000313" key="2">
    <source>
        <dbReference type="EMBL" id="EUB57213.1"/>
    </source>
</evidence>
<keyword evidence="3" id="KW-1185">Reference proteome</keyword>
<sequence length="48" mass="5453">MNQSLLYRVWVGGQDLSIETTIEEEVEEEKEEDNLPILLDSSSLATPM</sequence>
<feature type="region of interest" description="Disordered" evidence="1">
    <location>
        <begin position="25"/>
        <end position="48"/>
    </location>
</feature>
<feature type="compositionally biased region" description="Acidic residues" evidence="1">
    <location>
        <begin position="25"/>
        <end position="34"/>
    </location>
</feature>
<dbReference type="GeneID" id="36343677"/>
<dbReference type="RefSeq" id="XP_024348409.1">
    <property type="nucleotide sequence ID" value="XM_024497211.1"/>
</dbReference>
<dbReference type="KEGG" id="egl:EGR_07962"/>
<protein>
    <submittedName>
        <fullName evidence="2">Uncharacterized protein</fullName>
    </submittedName>
</protein>
<proteinExistence type="predicted"/>
<evidence type="ECO:0000313" key="3">
    <source>
        <dbReference type="Proteomes" id="UP000019149"/>
    </source>
</evidence>
<dbReference type="AlphaFoldDB" id="W6U7K0"/>
<gene>
    <name evidence="2" type="ORF">EGR_07962</name>
</gene>
<organism evidence="2 3">
    <name type="scientific">Echinococcus granulosus</name>
    <name type="common">Hydatid tapeworm</name>
    <dbReference type="NCBI Taxonomy" id="6210"/>
    <lineage>
        <taxon>Eukaryota</taxon>
        <taxon>Metazoa</taxon>
        <taxon>Spiralia</taxon>
        <taxon>Lophotrochozoa</taxon>
        <taxon>Platyhelminthes</taxon>
        <taxon>Cestoda</taxon>
        <taxon>Eucestoda</taxon>
        <taxon>Cyclophyllidea</taxon>
        <taxon>Taeniidae</taxon>
        <taxon>Echinococcus</taxon>
        <taxon>Echinococcus granulosus group</taxon>
    </lineage>
</organism>
<dbReference type="CTD" id="36343677"/>